<comment type="caution">
    <text evidence="2">The sequence shown here is derived from an EMBL/GenBank/DDBJ whole genome shotgun (WGS) entry which is preliminary data.</text>
</comment>
<feature type="transmembrane region" description="Helical" evidence="1">
    <location>
        <begin position="20"/>
        <end position="40"/>
    </location>
</feature>
<evidence type="ECO:0000256" key="1">
    <source>
        <dbReference type="SAM" id="Phobius"/>
    </source>
</evidence>
<keyword evidence="3" id="KW-1185">Reference proteome</keyword>
<keyword evidence="1" id="KW-0472">Membrane</keyword>
<dbReference type="RefSeq" id="WP_374613553.1">
    <property type="nucleotide sequence ID" value="NZ_JBHUEL010000010.1"/>
</dbReference>
<dbReference type="EMBL" id="JBHUEL010000010">
    <property type="protein sequence ID" value="MFD1767615.1"/>
    <property type="molecule type" value="Genomic_DNA"/>
</dbReference>
<keyword evidence="1" id="KW-0812">Transmembrane</keyword>
<accession>A0ABW4MFA1</accession>
<proteinExistence type="predicted"/>
<organism evidence="2 3">
    <name type="scientific">Sphingorhabdus buctiana</name>
    <dbReference type="NCBI Taxonomy" id="1508805"/>
    <lineage>
        <taxon>Bacteria</taxon>
        <taxon>Pseudomonadati</taxon>
        <taxon>Pseudomonadota</taxon>
        <taxon>Alphaproteobacteria</taxon>
        <taxon>Sphingomonadales</taxon>
        <taxon>Sphingomonadaceae</taxon>
        <taxon>Sphingorhabdus</taxon>
    </lineage>
</organism>
<reference evidence="3" key="1">
    <citation type="journal article" date="2019" name="Int. J. Syst. Evol. Microbiol.">
        <title>The Global Catalogue of Microorganisms (GCM) 10K type strain sequencing project: providing services to taxonomists for standard genome sequencing and annotation.</title>
        <authorList>
            <consortium name="The Broad Institute Genomics Platform"/>
            <consortium name="The Broad Institute Genome Sequencing Center for Infectious Disease"/>
            <person name="Wu L."/>
            <person name="Ma J."/>
        </authorList>
    </citation>
    <scope>NUCLEOTIDE SEQUENCE [LARGE SCALE GENOMIC DNA]</scope>
    <source>
        <strain evidence="3">CGMCC 1.12449</strain>
    </source>
</reference>
<keyword evidence="1" id="KW-1133">Transmembrane helix</keyword>
<name>A0ABW4MFA1_9SPHN</name>
<gene>
    <name evidence="2" type="ORF">ACFSAG_12270</name>
</gene>
<sequence length="58" mass="5918">MLKFVRGIASCQVGATAVEYGLILSLLVIAMMAALGNVAGSTTGMWNDVSNDITDVAG</sequence>
<protein>
    <submittedName>
        <fullName evidence="2">Flp family type IVb pilin</fullName>
    </submittedName>
</protein>
<dbReference type="Proteomes" id="UP001597215">
    <property type="component" value="Unassembled WGS sequence"/>
</dbReference>
<evidence type="ECO:0000313" key="3">
    <source>
        <dbReference type="Proteomes" id="UP001597215"/>
    </source>
</evidence>
<evidence type="ECO:0000313" key="2">
    <source>
        <dbReference type="EMBL" id="MFD1767615.1"/>
    </source>
</evidence>